<dbReference type="NCBIfam" id="TIGR01484">
    <property type="entry name" value="HAD-SF-IIB"/>
    <property type="match status" value="1"/>
</dbReference>
<dbReference type="PANTHER" id="PTHR10000">
    <property type="entry name" value="PHOSPHOSERINE PHOSPHATASE"/>
    <property type="match status" value="1"/>
</dbReference>
<dbReference type="InterPro" id="IPR000150">
    <property type="entry name" value="Cof"/>
</dbReference>
<dbReference type="Pfam" id="PF08282">
    <property type="entry name" value="Hydrolase_3"/>
    <property type="match status" value="1"/>
</dbReference>
<dbReference type="EMBL" id="SZNT01000058">
    <property type="protein sequence ID" value="TKH14123.1"/>
    <property type="molecule type" value="Genomic_DNA"/>
</dbReference>
<dbReference type="RefSeq" id="WP_137017171.1">
    <property type="nucleotide sequence ID" value="NZ_SZNS01000014.1"/>
</dbReference>
<evidence type="ECO:0000313" key="2">
    <source>
        <dbReference type="Proteomes" id="UP000309170"/>
    </source>
</evidence>
<dbReference type="Gene3D" id="3.40.50.1000">
    <property type="entry name" value="HAD superfamily/HAD-like"/>
    <property type="match status" value="1"/>
</dbReference>
<dbReference type="CDD" id="cd07516">
    <property type="entry name" value="HAD_Pase"/>
    <property type="match status" value="1"/>
</dbReference>
<gene>
    <name evidence="1" type="ORF">FC678_05405</name>
</gene>
<dbReference type="InterPro" id="IPR036412">
    <property type="entry name" value="HAD-like_sf"/>
</dbReference>
<dbReference type="SFLD" id="SFLDG01140">
    <property type="entry name" value="C2.B:_Phosphomannomutase_and_P"/>
    <property type="match status" value="1"/>
</dbReference>
<reference evidence="1 2" key="1">
    <citation type="journal article" date="2019" name="Environ. Microbiol.">
        <title>An active ?-lactamase is a part of an orchestrated cell wall stress resistance network of Bacillus subtilis and related rhizosphere species.</title>
        <authorList>
            <person name="Bucher T."/>
            <person name="Keren-Paz A."/>
            <person name="Hausser J."/>
            <person name="Olender T."/>
            <person name="Cytryn E."/>
            <person name="Kolodkin-Gal I."/>
        </authorList>
    </citation>
    <scope>NUCLEOTIDE SEQUENCE [LARGE SCALE GENOMIC DNA]</scope>
    <source>
        <strain evidence="1 2">I4</strain>
    </source>
</reference>
<name>A0A9X8ZJB1_9BACI</name>
<protein>
    <submittedName>
        <fullName evidence="1">HAD family phosphatase</fullName>
    </submittedName>
</protein>
<dbReference type="AlphaFoldDB" id="A0A9X8ZJB1"/>
<sequence length="281" mass="31895">MKSKRTEGVYMAEKHLIVLDLDGTLLTDNKTISSRTKKTLQKLKEDGHEIMIATGRPFRSSELYYRELGLTTPIVNFNGAFVHHPLHTSWGVYHSPLDINVAKDIVEACDQFKYHNIIAEVRDEVYVHYHDEKLMNMFNLGNPIMKTGDLRNYLQDSPTSMLIHTDSEFVGQIRQHLSDVHAELVDHRRWAEPFHIIEIIKSGLSKAVGLKRVSNYLEIPQNRIIAFGDEDNDLEMLEYAGTGVAMGNAISPVKTVANTTTLTNEEDGIAVFLEDKFNIKA</sequence>
<dbReference type="InterPro" id="IPR006379">
    <property type="entry name" value="HAD-SF_hydro_IIB"/>
</dbReference>
<dbReference type="GO" id="GO:0016791">
    <property type="term" value="F:phosphatase activity"/>
    <property type="evidence" value="ECO:0007669"/>
    <property type="project" value="TreeGrafter"/>
</dbReference>
<proteinExistence type="predicted"/>
<dbReference type="GO" id="GO:0005829">
    <property type="term" value="C:cytosol"/>
    <property type="evidence" value="ECO:0007669"/>
    <property type="project" value="TreeGrafter"/>
</dbReference>
<dbReference type="Proteomes" id="UP000309170">
    <property type="component" value="Unassembled WGS sequence"/>
</dbReference>
<dbReference type="NCBIfam" id="TIGR00099">
    <property type="entry name" value="Cof-subfamily"/>
    <property type="match status" value="1"/>
</dbReference>
<accession>A0A9X8ZJB1</accession>
<dbReference type="PROSITE" id="PS01228">
    <property type="entry name" value="COF_1"/>
    <property type="match status" value="1"/>
</dbReference>
<comment type="caution">
    <text evidence="1">The sequence shown here is derived from an EMBL/GenBank/DDBJ whole genome shotgun (WGS) entry which is preliminary data.</text>
</comment>
<dbReference type="InterPro" id="IPR023214">
    <property type="entry name" value="HAD_sf"/>
</dbReference>
<dbReference type="SUPFAM" id="SSF56784">
    <property type="entry name" value="HAD-like"/>
    <property type="match status" value="1"/>
</dbReference>
<evidence type="ECO:0000313" key="1">
    <source>
        <dbReference type="EMBL" id="TKH14123.1"/>
    </source>
</evidence>
<dbReference type="GO" id="GO:0000287">
    <property type="term" value="F:magnesium ion binding"/>
    <property type="evidence" value="ECO:0007669"/>
    <property type="project" value="TreeGrafter"/>
</dbReference>
<organism evidence="1 2">
    <name type="scientific">Peribacillus simplex</name>
    <dbReference type="NCBI Taxonomy" id="1478"/>
    <lineage>
        <taxon>Bacteria</taxon>
        <taxon>Bacillati</taxon>
        <taxon>Bacillota</taxon>
        <taxon>Bacilli</taxon>
        <taxon>Bacillales</taxon>
        <taxon>Bacillaceae</taxon>
        <taxon>Peribacillus</taxon>
    </lineage>
</organism>
<dbReference type="Gene3D" id="3.30.1240.10">
    <property type="match status" value="1"/>
</dbReference>
<dbReference type="PANTHER" id="PTHR10000:SF23">
    <property type="entry name" value="5-AMINO-6-(5-PHOSPHO-D-RIBITYLAMINO)URACIL PHOSPHATASE YITU"/>
    <property type="match status" value="1"/>
</dbReference>
<dbReference type="OrthoDB" id="9781413at2"/>
<dbReference type="SFLD" id="SFLDS00003">
    <property type="entry name" value="Haloacid_Dehalogenase"/>
    <property type="match status" value="1"/>
</dbReference>